<dbReference type="GO" id="GO:0016989">
    <property type="term" value="F:sigma factor antagonist activity"/>
    <property type="evidence" value="ECO:0007669"/>
    <property type="project" value="TreeGrafter"/>
</dbReference>
<evidence type="ECO:0000259" key="2">
    <source>
        <dbReference type="Pfam" id="PF16220"/>
    </source>
</evidence>
<dbReference type="GeneID" id="87104263"/>
<dbReference type="PANTHER" id="PTHR30273:SF2">
    <property type="entry name" value="PROTEIN FECR"/>
    <property type="match status" value="1"/>
</dbReference>
<sequence>MTHPSVDQENLPQTASLPENIIEAAITWSIRLDYNDPTPETRQSFDQWLHADPLHRLAWQRVDSLNNLRNDCRSLPSRLAFDTLQEVDSRRQSRKLSRRNAMKLLSLAGITIATGWTVREHTPWQRLLADASTVTGEQRVLHLTDGTVVVLNTDSAVSFDLTEAQRLIVLQRGEMHITTGPDSEVSARIGRKRPFRVRTPFGELQALGTRFVVRLDEQHARVSVQEGAVELHPSAGGSSAIVQAGESRRLTGSSILPEADRYFEEDGWVSGVIAGKNIRLADLVAELSRYRPGYIVCDERVADLPISGIFHVKDTDKALQFLAQTQPVSVMYRTRFWVIVGPKSLYR</sequence>
<evidence type="ECO:0000313" key="4">
    <source>
        <dbReference type="Proteomes" id="UP000001416"/>
    </source>
</evidence>
<evidence type="ECO:0000259" key="1">
    <source>
        <dbReference type="Pfam" id="PF04773"/>
    </source>
</evidence>
<dbReference type="OrthoDB" id="8534726at2"/>
<keyword evidence="4" id="KW-1185">Reference proteome</keyword>
<dbReference type="InterPro" id="IPR006860">
    <property type="entry name" value="FecR"/>
</dbReference>
<dbReference type="PIRSF" id="PIRSF018266">
    <property type="entry name" value="FecR"/>
    <property type="match status" value="1"/>
</dbReference>
<keyword evidence="3" id="KW-0472">Membrane</keyword>
<feature type="domain" description="FecR N-terminal" evidence="2">
    <location>
        <begin position="23"/>
        <end position="64"/>
    </location>
</feature>
<accession>Q82VK4</accession>
<protein>
    <submittedName>
        <fullName evidence="3">Putative transmembrane sensor</fullName>
    </submittedName>
</protein>
<dbReference type="HOGENOM" id="CLU_050192_0_0_4"/>
<dbReference type="Pfam" id="PF04773">
    <property type="entry name" value="FecR"/>
    <property type="match status" value="1"/>
</dbReference>
<name>Q82VK4_NITEU</name>
<dbReference type="RefSeq" id="WP_011111677.1">
    <property type="nucleotide sequence ID" value="NC_004757.1"/>
</dbReference>
<dbReference type="AlphaFoldDB" id="Q82VK4"/>
<dbReference type="InterPro" id="IPR012373">
    <property type="entry name" value="Ferrdict_sens_TM"/>
</dbReference>
<dbReference type="Pfam" id="PF16220">
    <property type="entry name" value="DUF4880"/>
    <property type="match status" value="1"/>
</dbReference>
<dbReference type="PhylomeDB" id="Q82VK4"/>
<dbReference type="PANTHER" id="PTHR30273">
    <property type="entry name" value="PERIPLASMIC SIGNAL SENSOR AND SIGMA FACTOR ACTIVATOR FECR-RELATED"/>
    <property type="match status" value="1"/>
</dbReference>
<dbReference type="EMBL" id="AL954747">
    <property type="protein sequence ID" value="CAD84989.1"/>
    <property type="molecule type" value="Genomic_DNA"/>
</dbReference>
<gene>
    <name evidence="3" type="ordered locus">NE1078</name>
</gene>
<dbReference type="STRING" id="228410.NE1078"/>
<proteinExistence type="predicted"/>
<feature type="domain" description="FecR protein" evidence="1">
    <location>
        <begin position="131"/>
        <end position="230"/>
    </location>
</feature>
<reference evidence="3 4" key="1">
    <citation type="journal article" date="2003" name="J. Bacteriol.">
        <title>Complete genome sequence of the ammonia-oxidizing bacterium and obligate chemolithoautotroph Nitrosomonas europaea.</title>
        <authorList>
            <person name="Chain P."/>
            <person name="Lamerdin J."/>
            <person name="Larimer F."/>
            <person name="Regala W."/>
            <person name="Land M."/>
            <person name="Hauser L."/>
            <person name="Hooper A."/>
            <person name="Klotz M."/>
            <person name="Norton J."/>
            <person name="Sayavedra-Soto L."/>
            <person name="Arciero D."/>
            <person name="Hommes N."/>
            <person name="Whittaker M."/>
            <person name="Arp D."/>
        </authorList>
    </citation>
    <scope>NUCLEOTIDE SEQUENCE [LARGE SCALE GENOMIC DNA]</scope>
    <source>
        <strain evidence="4">ATCC 19718 / CIP 103999 / KCTC 2705 / NBRC 14298</strain>
    </source>
</reference>
<dbReference type="Proteomes" id="UP000001416">
    <property type="component" value="Chromosome"/>
</dbReference>
<dbReference type="eggNOG" id="COG3712">
    <property type="taxonomic scope" value="Bacteria"/>
</dbReference>
<dbReference type="InterPro" id="IPR032623">
    <property type="entry name" value="FecR_N"/>
</dbReference>
<dbReference type="DNASU" id="1082020"/>
<keyword evidence="3" id="KW-0812">Transmembrane</keyword>
<evidence type="ECO:0000313" key="3">
    <source>
        <dbReference type="EMBL" id="CAD84989.1"/>
    </source>
</evidence>
<dbReference type="KEGG" id="neu:NE1078"/>
<organism evidence="3 4">
    <name type="scientific">Nitrosomonas europaea (strain ATCC 19718 / CIP 103999 / KCTC 2705 / NBRC 14298)</name>
    <dbReference type="NCBI Taxonomy" id="228410"/>
    <lineage>
        <taxon>Bacteria</taxon>
        <taxon>Pseudomonadati</taxon>
        <taxon>Pseudomonadota</taxon>
        <taxon>Betaproteobacteria</taxon>
        <taxon>Nitrosomonadales</taxon>
        <taxon>Nitrosomonadaceae</taxon>
        <taxon>Nitrosomonas</taxon>
    </lineage>
</organism>
<dbReference type="Gene3D" id="2.60.120.1440">
    <property type="match status" value="1"/>
</dbReference>